<accession>A0ABT5HM38</accession>
<gene>
    <name evidence="4" type="ORF">PQU98_10985</name>
</gene>
<feature type="compositionally biased region" description="Basic and acidic residues" evidence="2">
    <location>
        <begin position="158"/>
        <end position="167"/>
    </location>
</feature>
<evidence type="ECO:0000313" key="5">
    <source>
        <dbReference type="Proteomes" id="UP001218579"/>
    </source>
</evidence>
<evidence type="ECO:0000256" key="1">
    <source>
        <dbReference type="PROSITE-ProRule" id="PRU00169"/>
    </source>
</evidence>
<evidence type="ECO:0000259" key="3">
    <source>
        <dbReference type="PROSITE" id="PS50110"/>
    </source>
</evidence>
<sequence>MSNFSRVMALVVDDNHYMRVIVCTMLRAMGITNIREASDGAEALEIVRDWRPDVIIVDLVMETIDGIEFTRLLRTGTDSPHPYVPIIMMTGHTDRSKVIAARDAGVNEFVAKPLTAQGLISRMKSVIENERAWVKCSTYTGPDRRRRKNAAYPGPYRRASDKAEGKA</sequence>
<keyword evidence="1" id="KW-0597">Phosphoprotein</keyword>
<feature type="domain" description="Response regulatory" evidence="3">
    <location>
        <begin position="8"/>
        <end position="127"/>
    </location>
</feature>
<comment type="caution">
    <text evidence="4">The sequence shown here is derived from an EMBL/GenBank/DDBJ whole genome shotgun (WGS) entry which is preliminary data.</text>
</comment>
<dbReference type="SMART" id="SM00448">
    <property type="entry name" value="REC"/>
    <property type="match status" value="1"/>
</dbReference>
<dbReference type="EMBL" id="JAQQKV010000002">
    <property type="protein sequence ID" value="MDC7676659.1"/>
    <property type="molecule type" value="Genomic_DNA"/>
</dbReference>
<dbReference type="InterPro" id="IPR001789">
    <property type="entry name" value="Sig_transdc_resp-reg_receiver"/>
</dbReference>
<dbReference type="InterPro" id="IPR052048">
    <property type="entry name" value="ST_Response_Regulator"/>
</dbReference>
<protein>
    <submittedName>
        <fullName evidence="4">Response regulator</fullName>
    </submittedName>
</protein>
<feature type="modified residue" description="4-aspartylphosphate" evidence="1">
    <location>
        <position position="58"/>
    </location>
</feature>
<dbReference type="PROSITE" id="PS50110">
    <property type="entry name" value="RESPONSE_REGULATORY"/>
    <property type="match status" value="1"/>
</dbReference>
<evidence type="ECO:0000256" key="2">
    <source>
        <dbReference type="SAM" id="MobiDB-lite"/>
    </source>
</evidence>
<dbReference type="RefSeq" id="WP_189485096.1">
    <property type="nucleotide sequence ID" value="NZ_JAQQKV010000002.1"/>
</dbReference>
<dbReference type="SUPFAM" id="SSF52172">
    <property type="entry name" value="CheY-like"/>
    <property type="match status" value="1"/>
</dbReference>
<dbReference type="Gene3D" id="3.40.50.2300">
    <property type="match status" value="1"/>
</dbReference>
<organism evidence="4 5">
    <name type="scientific">Asticcacaulis machinosus</name>
    <dbReference type="NCBI Taxonomy" id="2984211"/>
    <lineage>
        <taxon>Bacteria</taxon>
        <taxon>Pseudomonadati</taxon>
        <taxon>Pseudomonadota</taxon>
        <taxon>Alphaproteobacteria</taxon>
        <taxon>Caulobacterales</taxon>
        <taxon>Caulobacteraceae</taxon>
        <taxon>Asticcacaulis</taxon>
    </lineage>
</organism>
<reference evidence="4 5" key="1">
    <citation type="submission" date="2023-01" db="EMBL/GenBank/DDBJ databases">
        <title>Novel species of the genus Asticcacaulis isolated from rivers.</title>
        <authorList>
            <person name="Lu H."/>
        </authorList>
    </citation>
    <scope>NUCLEOTIDE SEQUENCE [LARGE SCALE GENOMIC DNA]</scope>
    <source>
        <strain evidence="4 5">LKC15W</strain>
    </source>
</reference>
<dbReference type="Pfam" id="PF00072">
    <property type="entry name" value="Response_reg"/>
    <property type="match status" value="1"/>
</dbReference>
<dbReference type="PANTHER" id="PTHR43228:SF1">
    <property type="entry name" value="TWO-COMPONENT RESPONSE REGULATOR ARR22"/>
    <property type="match status" value="1"/>
</dbReference>
<keyword evidence="5" id="KW-1185">Reference proteome</keyword>
<proteinExistence type="predicted"/>
<dbReference type="InterPro" id="IPR011006">
    <property type="entry name" value="CheY-like_superfamily"/>
</dbReference>
<evidence type="ECO:0000313" key="4">
    <source>
        <dbReference type="EMBL" id="MDC7676659.1"/>
    </source>
</evidence>
<name>A0ABT5HM38_9CAUL</name>
<dbReference type="Proteomes" id="UP001218579">
    <property type="component" value="Unassembled WGS sequence"/>
</dbReference>
<feature type="region of interest" description="Disordered" evidence="2">
    <location>
        <begin position="144"/>
        <end position="167"/>
    </location>
</feature>
<dbReference type="PANTHER" id="PTHR43228">
    <property type="entry name" value="TWO-COMPONENT RESPONSE REGULATOR"/>
    <property type="match status" value="1"/>
</dbReference>